<evidence type="ECO:0000256" key="6">
    <source>
        <dbReference type="ARBA" id="ARBA00023136"/>
    </source>
</evidence>
<feature type="transmembrane region" description="Helical" evidence="8">
    <location>
        <begin position="351"/>
        <end position="375"/>
    </location>
</feature>
<dbReference type="NCBIfam" id="TIGR00879">
    <property type="entry name" value="SP"/>
    <property type="match status" value="1"/>
</dbReference>
<comment type="caution">
    <text evidence="10">The sequence shown here is derived from an EMBL/GenBank/DDBJ whole genome shotgun (WGS) entry which is preliminary data.</text>
</comment>
<feature type="transmembrane region" description="Helical" evidence="8">
    <location>
        <begin position="273"/>
        <end position="294"/>
    </location>
</feature>
<feature type="transmembrane region" description="Helical" evidence="8">
    <location>
        <begin position="387"/>
        <end position="411"/>
    </location>
</feature>
<feature type="transmembrane region" description="Helical" evidence="8">
    <location>
        <begin position="51"/>
        <end position="69"/>
    </location>
</feature>
<dbReference type="PANTHER" id="PTHR48022">
    <property type="entry name" value="PLASTIDIC GLUCOSE TRANSPORTER 4"/>
    <property type="match status" value="1"/>
</dbReference>
<dbReference type="GO" id="GO:0016020">
    <property type="term" value="C:membrane"/>
    <property type="evidence" value="ECO:0007669"/>
    <property type="project" value="UniProtKB-SubCell"/>
</dbReference>
<dbReference type="OrthoDB" id="4142200at2759"/>
<dbReference type="InterPro" id="IPR003663">
    <property type="entry name" value="Sugar/inositol_transpt"/>
</dbReference>
<evidence type="ECO:0000256" key="8">
    <source>
        <dbReference type="SAM" id="Phobius"/>
    </source>
</evidence>
<comment type="similarity">
    <text evidence="2 7">Belongs to the major facilitator superfamily. Sugar transporter (TC 2.A.1.1) family.</text>
</comment>
<evidence type="ECO:0000256" key="4">
    <source>
        <dbReference type="ARBA" id="ARBA00022692"/>
    </source>
</evidence>
<keyword evidence="10" id="KW-0762">Sugar transport</keyword>
<dbReference type="PANTHER" id="PTHR48022:SF35">
    <property type="entry name" value="MAJOR FACILITATOR SUPERFAMILY (MFS) PROFILE DOMAIN-CONTAINING PROTEIN"/>
    <property type="match status" value="1"/>
</dbReference>
<keyword evidence="4 8" id="KW-0812">Transmembrane</keyword>
<dbReference type="SUPFAM" id="SSF103473">
    <property type="entry name" value="MFS general substrate transporter"/>
    <property type="match status" value="1"/>
</dbReference>
<dbReference type="AlphaFoldDB" id="A0A8H3EP64"/>
<organism evidence="10 11">
    <name type="scientific">Heterodermia speciosa</name>
    <dbReference type="NCBI Taxonomy" id="116794"/>
    <lineage>
        <taxon>Eukaryota</taxon>
        <taxon>Fungi</taxon>
        <taxon>Dikarya</taxon>
        <taxon>Ascomycota</taxon>
        <taxon>Pezizomycotina</taxon>
        <taxon>Lecanoromycetes</taxon>
        <taxon>OSLEUM clade</taxon>
        <taxon>Lecanoromycetidae</taxon>
        <taxon>Caliciales</taxon>
        <taxon>Physciaceae</taxon>
        <taxon>Heterodermia</taxon>
    </lineage>
</organism>
<reference evidence="10" key="1">
    <citation type="submission" date="2021-03" db="EMBL/GenBank/DDBJ databases">
        <authorList>
            <person name="Tagirdzhanova G."/>
        </authorList>
    </citation>
    <scope>NUCLEOTIDE SEQUENCE</scope>
</reference>
<dbReference type="EMBL" id="CAJPDS010000008">
    <property type="protein sequence ID" value="CAF9909567.1"/>
    <property type="molecule type" value="Genomic_DNA"/>
</dbReference>
<dbReference type="PRINTS" id="PR00171">
    <property type="entry name" value="SUGRTRNSPORT"/>
</dbReference>
<gene>
    <name evidence="10" type="primary">MFS1</name>
    <name evidence="10" type="ORF">HETSPECPRED_009461</name>
</gene>
<dbReference type="Pfam" id="PF00083">
    <property type="entry name" value="Sugar_tr"/>
    <property type="match status" value="1"/>
</dbReference>
<feature type="transmembrane region" description="Helical" evidence="8">
    <location>
        <begin position="417"/>
        <end position="436"/>
    </location>
</feature>
<comment type="subcellular location">
    <subcellularLocation>
        <location evidence="1">Membrane</location>
        <topology evidence="1">Multi-pass membrane protein</topology>
    </subcellularLocation>
</comment>
<feature type="transmembrane region" description="Helical" evidence="8">
    <location>
        <begin position="238"/>
        <end position="261"/>
    </location>
</feature>
<dbReference type="FunFam" id="1.20.1250.20:FF:000026">
    <property type="entry name" value="MFS quinate transporter QutD"/>
    <property type="match status" value="1"/>
</dbReference>
<evidence type="ECO:0000256" key="5">
    <source>
        <dbReference type="ARBA" id="ARBA00022989"/>
    </source>
</evidence>
<keyword evidence="5 8" id="KW-1133">Transmembrane helix</keyword>
<sequence length="493" mass="54565">MSGVLGTEAYTNYFDVHGQYRQGAITGSMPAGSVLGTVISFFIANGISRRTWIQVAAVVWIIGSILQTASNGIPLLIVGRITAGVGIGIASTMVPVYQAEIAPKEIRGRVVSLQQWAITWGILIQYFIQYGASFTGGGANNVHQGTEAFRIPWAVQIVPAAVLFVGMFFMPYTPRWLAAHDRWEEAIRVLANLHGNGDIGHPNVLAQYREIEEVLRFEREEAVNAWRALTKPRMLNRVILGMSIQMWSQIGGINTMMYYIVYLMQSAGIGDPLLTASIQYILNVALTLPAIFFLDTWGRRSSLLFGSVGQGLCLFLVGALEGIYGRPNTHEDPNLDAISWVLEGHPNASRAVIAFSYLFVCVFAMTWGPTSWVYASEIFPSGIRAKAVSLSTASNWMWSCAIGFAVPPVLWSINWKIYMVFGAFNVLAFIHVFFAAPETKGKTLEEMEDVFDANKPPWQRRFSGSRLDAIQRDIENGDLKIMPPLELTDSNYA</sequence>
<feature type="transmembrane region" description="Helical" evidence="8">
    <location>
        <begin position="20"/>
        <end position="44"/>
    </location>
</feature>
<keyword evidence="6 8" id="KW-0472">Membrane</keyword>
<feature type="transmembrane region" description="Helical" evidence="8">
    <location>
        <begin position="151"/>
        <end position="172"/>
    </location>
</feature>
<dbReference type="PROSITE" id="PS50850">
    <property type="entry name" value="MFS"/>
    <property type="match status" value="1"/>
</dbReference>
<dbReference type="InterPro" id="IPR020846">
    <property type="entry name" value="MFS_dom"/>
</dbReference>
<evidence type="ECO:0000259" key="9">
    <source>
        <dbReference type="PROSITE" id="PS50850"/>
    </source>
</evidence>
<dbReference type="Gene3D" id="1.20.1250.20">
    <property type="entry name" value="MFS general substrate transporter like domains"/>
    <property type="match status" value="1"/>
</dbReference>
<name>A0A8H3EP64_9LECA</name>
<dbReference type="InterPro" id="IPR005828">
    <property type="entry name" value="MFS_sugar_transport-like"/>
</dbReference>
<feature type="domain" description="Major facilitator superfamily (MFS) profile" evidence="9">
    <location>
        <begin position="1"/>
        <end position="440"/>
    </location>
</feature>
<keyword evidence="11" id="KW-1185">Reference proteome</keyword>
<feature type="transmembrane region" description="Helical" evidence="8">
    <location>
        <begin position="303"/>
        <end position="324"/>
    </location>
</feature>
<evidence type="ECO:0000256" key="3">
    <source>
        <dbReference type="ARBA" id="ARBA00022448"/>
    </source>
</evidence>
<feature type="transmembrane region" description="Helical" evidence="8">
    <location>
        <begin position="117"/>
        <end position="139"/>
    </location>
</feature>
<feature type="transmembrane region" description="Helical" evidence="8">
    <location>
        <begin position="75"/>
        <end position="97"/>
    </location>
</feature>
<evidence type="ECO:0000313" key="11">
    <source>
        <dbReference type="Proteomes" id="UP000664521"/>
    </source>
</evidence>
<dbReference type="Proteomes" id="UP000664521">
    <property type="component" value="Unassembled WGS sequence"/>
</dbReference>
<evidence type="ECO:0000313" key="10">
    <source>
        <dbReference type="EMBL" id="CAF9909567.1"/>
    </source>
</evidence>
<dbReference type="InterPro" id="IPR036259">
    <property type="entry name" value="MFS_trans_sf"/>
</dbReference>
<proteinExistence type="inferred from homology"/>
<evidence type="ECO:0000256" key="1">
    <source>
        <dbReference type="ARBA" id="ARBA00004141"/>
    </source>
</evidence>
<dbReference type="InterPro" id="IPR050360">
    <property type="entry name" value="MFS_Sugar_Transporters"/>
</dbReference>
<dbReference type="GO" id="GO:0005351">
    <property type="term" value="F:carbohydrate:proton symporter activity"/>
    <property type="evidence" value="ECO:0007669"/>
    <property type="project" value="TreeGrafter"/>
</dbReference>
<evidence type="ECO:0000256" key="2">
    <source>
        <dbReference type="ARBA" id="ARBA00010992"/>
    </source>
</evidence>
<dbReference type="CDD" id="cd17356">
    <property type="entry name" value="MFS_HXT"/>
    <property type="match status" value="1"/>
</dbReference>
<keyword evidence="3 7" id="KW-0813">Transport</keyword>
<evidence type="ECO:0000256" key="7">
    <source>
        <dbReference type="RuleBase" id="RU003346"/>
    </source>
</evidence>
<protein>
    <submittedName>
        <fullName evidence="10">MFS sugar transporter</fullName>
    </submittedName>
</protein>
<accession>A0A8H3EP64</accession>